<dbReference type="InParanoid" id="A0A0D8JVI7"/>
<organism evidence="1 2">
    <name type="scientific">Coccidioides immitis (strain RS)</name>
    <name type="common">Valley fever fungus</name>
    <dbReference type="NCBI Taxonomy" id="246410"/>
    <lineage>
        <taxon>Eukaryota</taxon>
        <taxon>Fungi</taxon>
        <taxon>Dikarya</taxon>
        <taxon>Ascomycota</taxon>
        <taxon>Pezizomycotina</taxon>
        <taxon>Eurotiomycetes</taxon>
        <taxon>Eurotiomycetidae</taxon>
        <taxon>Onygenales</taxon>
        <taxon>Onygenaceae</taxon>
        <taxon>Coccidioides</taxon>
    </lineage>
</organism>
<dbReference type="RefSeq" id="XP_004446177.1">
    <property type="nucleotide sequence ID" value="XM_004446120.1"/>
</dbReference>
<reference evidence="2" key="1">
    <citation type="journal article" date="2009" name="Genome Res.">
        <title>Comparative genomic analyses of the human fungal pathogens Coccidioides and their relatives.</title>
        <authorList>
            <person name="Sharpton T.J."/>
            <person name="Stajich J.E."/>
            <person name="Rounsley S.D."/>
            <person name="Gardner M.J."/>
            <person name="Wortman J.R."/>
            <person name="Jordar V.S."/>
            <person name="Maiti R."/>
            <person name="Kodira C.D."/>
            <person name="Neafsey D.E."/>
            <person name="Zeng Q."/>
            <person name="Hung C.-Y."/>
            <person name="McMahan C."/>
            <person name="Muszewska A."/>
            <person name="Grynberg M."/>
            <person name="Mandel M.A."/>
            <person name="Kellner E.M."/>
            <person name="Barker B.M."/>
            <person name="Galgiani J.N."/>
            <person name="Orbach M.J."/>
            <person name="Kirkland T.N."/>
            <person name="Cole G.T."/>
            <person name="Henn M.R."/>
            <person name="Birren B.W."/>
            <person name="Taylor J.W."/>
        </authorList>
    </citation>
    <scope>NUCLEOTIDE SEQUENCE [LARGE SCALE GENOMIC DNA]</scope>
    <source>
        <strain evidence="2">RS</strain>
    </source>
</reference>
<name>A0A0D8JVI7_COCIM</name>
<gene>
    <name evidence="1" type="ORF">CIMG_13438</name>
</gene>
<reference evidence="2" key="2">
    <citation type="journal article" date="2010" name="Genome Res.">
        <title>Population genomic sequencing of Coccidioides fungi reveals recent hybridization and transposon control.</title>
        <authorList>
            <person name="Neafsey D.E."/>
            <person name="Barker B.M."/>
            <person name="Sharpton T.J."/>
            <person name="Stajich J.E."/>
            <person name="Park D.J."/>
            <person name="Whiston E."/>
            <person name="Hung C.-Y."/>
            <person name="McMahan C."/>
            <person name="White J."/>
            <person name="Sykes S."/>
            <person name="Heiman D."/>
            <person name="Young S."/>
            <person name="Zeng Q."/>
            <person name="Abouelleil A."/>
            <person name="Aftuck L."/>
            <person name="Bessette D."/>
            <person name="Brown A."/>
            <person name="FitzGerald M."/>
            <person name="Lui A."/>
            <person name="Macdonald J.P."/>
            <person name="Priest M."/>
            <person name="Orbach M.J."/>
            <person name="Galgiani J.N."/>
            <person name="Kirkland T.N."/>
            <person name="Cole G.T."/>
            <person name="Birren B.W."/>
            <person name="Henn M.R."/>
            <person name="Taylor J.W."/>
            <person name="Rounsley S.D."/>
        </authorList>
    </citation>
    <scope>GENOME REANNOTATION</scope>
    <source>
        <strain evidence="2">RS</strain>
    </source>
</reference>
<dbReference type="VEuPathDB" id="FungiDB:CIMG_13438"/>
<accession>A0A0D8JVI7</accession>
<proteinExistence type="predicted"/>
<evidence type="ECO:0000313" key="2">
    <source>
        <dbReference type="Proteomes" id="UP000001261"/>
    </source>
</evidence>
<dbReference type="AlphaFoldDB" id="A0A0D8JVI7"/>
<keyword evidence="2" id="KW-1185">Reference proteome</keyword>
<dbReference type="EMBL" id="GG704914">
    <property type="protein sequence ID" value="KJF61119.1"/>
    <property type="molecule type" value="Genomic_DNA"/>
</dbReference>
<dbReference type="KEGG" id="cim:CIMG_13438"/>
<dbReference type="GeneID" id="24165065"/>
<evidence type="ECO:0000313" key="1">
    <source>
        <dbReference type="EMBL" id="KJF61119.1"/>
    </source>
</evidence>
<protein>
    <submittedName>
        <fullName evidence="1">Uncharacterized protein</fullName>
    </submittedName>
</protein>
<dbReference type="Proteomes" id="UP000001261">
    <property type="component" value="Unassembled WGS sequence"/>
</dbReference>
<sequence length="109" mass="13069">MTHIFVNFPDACWTSVKIGNWDQFCEVFYWVKLCVNFEKSAPQEKWYFEFMAIEVYANLAAYVKLYLDDNSLKWNTFTLLIYIWDSVLKLWDCLTQKPGLRDINLNDFA</sequence>